<sequence length="56" mass="6078">MADTPQPRPVQRRTDDGAADLETLVDLGLAEEPPDPQYANLFLEPDIPPAEPHDAA</sequence>
<reference evidence="2 3" key="1">
    <citation type="submission" date="2022-10" db="EMBL/GenBank/DDBJ databases">
        <title>The complete genomes of actinobacterial strains from the NBC collection.</title>
        <authorList>
            <person name="Joergensen T.S."/>
            <person name="Alvarez Arevalo M."/>
            <person name="Sterndorff E.B."/>
            <person name="Faurdal D."/>
            <person name="Vuksanovic O."/>
            <person name="Mourched A.-S."/>
            <person name="Charusanti P."/>
            <person name="Shaw S."/>
            <person name="Blin K."/>
            <person name="Weber T."/>
        </authorList>
    </citation>
    <scope>NUCLEOTIDE SEQUENCE [LARGE SCALE GENOMIC DNA]</scope>
    <source>
        <strain evidence="2 3">NBC_00185</strain>
    </source>
</reference>
<evidence type="ECO:0000313" key="2">
    <source>
        <dbReference type="EMBL" id="WTP69391.1"/>
    </source>
</evidence>
<organism evidence="2 3">
    <name type="scientific">[Kitasatospora] papulosa</name>
    <dbReference type="NCBI Taxonomy" id="1464011"/>
    <lineage>
        <taxon>Bacteria</taxon>
        <taxon>Bacillati</taxon>
        <taxon>Actinomycetota</taxon>
        <taxon>Actinomycetes</taxon>
        <taxon>Kitasatosporales</taxon>
        <taxon>Streptomycetaceae</taxon>
        <taxon>Streptomyces</taxon>
    </lineage>
</organism>
<protein>
    <submittedName>
        <fullName evidence="2">Uncharacterized protein</fullName>
    </submittedName>
</protein>
<proteinExistence type="predicted"/>
<feature type="region of interest" description="Disordered" evidence="1">
    <location>
        <begin position="30"/>
        <end position="56"/>
    </location>
</feature>
<keyword evidence="3" id="KW-1185">Reference proteome</keyword>
<dbReference type="EMBL" id="CP108135">
    <property type="protein sequence ID" value="WTP69391.1"/>
    <property type="molecule type" value="Genomic_DNA"/>
</dbReference>
<gene>
    <name evidence="2" type="ORF">OG560_29795</name>
</gene>
<dbReference type="Proteomes" id="UP001622496">
    <property type="component" value="Chromosome"/>
</dbReference>
<accession>A0ABZ1KEL0</accession>
<name>A0ABZ1KEL0_9ACTN</name>
<dbReference type="RefSeq" id="WP_406189002.1">
    <property type="nucleotide sequence ID" value="NZ_CP108135.1"/>
</dbReference>
<evidence type="ECO:0000256" key="1">
    <source>
        <dbReference type="SAM" id="MobiDB-lite"/>
    </source>
</evidence>
<evidence type="ECO:0000313" key="3">
    <source>
        <dbReference type="Proteomes" id="UP001622496"/>
    </source>
</evidence>